<dbReference type="AlphaFoldDB" id="A0A9Q4AZ47"/>
<dbReference type="SUPFAM" id="SSF55718">
    <property type="entry name" value="SCP-like"/>
    <property type="match status" value="1"/>
</dbReference>
<organism evidence="2 3">
    <name type="scientific">Salipaludibacillus agaradhaerens</name>
    <name type="common">Bacillus agaradhaerens</name>
    <dbReference type="NCBI Taxonomy" id="76935"/>
    <lineage>
        <taxon>Bacteria</taxon>
        <taxon>Bacillati</taxon>
        <taxon>Bacillota</taxon>
        <taxon>Bacilli</taxon>
        <taxon>Bacillales</taxon>
        <taxon>Bacillaceae</taxon>
    </lineage>
</organism>
<name>A0A9Q4AZ47_SALAG</name>
<protein>
    <submittedName>
        <fullName evidence="2">SCP2 sterol-binding domain-containing protein</fullName>
    </submittedName>
</protein>
<gene>
    <name evidence="2" type="ORF">HXA33_01430</name>
</gene>
<accession>A0A9Q4AZ47</accession>
<comment type="caution">
    <text evidence="2">The sequence shown here is derived from an EMBL/GenBank/DDBJ whole genome shotgun (WGS) entry which is preliminary data.</text>
</comment>
<evidence type="ECO:0000313" key="3">
    <source>
        <dbReference type="Proteomes" id="UP001057753"/>
    </source>
</evidence>
<proteinExistence type="predicted"/>
<dbReference type="Pfam" id="PF02036">
    <property type="entry name" value="SCP2"/>
    <property type="match status" value="1"/>
</dbReference>
<dbReference type="InterPro" id="IPR036527">
    <property type="entry name" value="SCP2_sterol-bd_dom_sf"/>
</dbReference>
<evidence type="ECO:0000313" key="2">
    <source>
        <dbReference type="EMBL" id="MCR6095210.1"/>
    </source>
</evidence>
<sequence>METLLYSAINDMSQQEQASQLLKKYDIKVKLTCEDRVWYLDFQQSAVNVIQAVEEHEVAVFISGDEEVITHLLKGEDFLLAMSKRGDLIADGALKYLLWLEALFYLYYPKKSH</sequence>
<evidence type="ECO:0000259" key="1">
    <source>
        <dbReference type="Pfam" id="PF02036"/>
    </source>
</evidence>
<keyword evidence="3" id="KW-1185">Reference proteome</keyword>
<dbReference type="InterPro" id="IPR003033">
    <property type="entry name" value="SCP2_sterol-bd_dom"/>
</dbReference>
<dbReference type="EMBL" id="JABXYM010000001">
    <property type="protein sequence ID" value="MCR6095210.1"/>
    <property type="molecule type" value="Genomic_DNA"/>
</dbReference>
<dbReference type="Proteomes" id="UP001057753">
    <property type="component" value="Unassembled WGS sequence"/>
</dbReference>
<reference evidence="2" key="1">
    <citation type="submission" date="2020-06" db="EMBL/GenBank/DDBJ databases">
        <title>Insight into the genomes of haloalkaliphilic bacilli from Kenyan soda lakes.</title>
        <authorList>
            <person name="Mwirichia R."/>
            <person name="Villamizar G.C."/>
            <person name="Poehlein A."/>
            <person name="Mugweru J."/>
            <person name="Kipnyargis A."/>
            <person name="Kiplimo D."/>
            <person name="Orwa P."/>
            <person name="Daniel R."/>
        </authorList>
    </citation>
    <scope>NUCLEOTIDE SEQUENCE</scope>
    <source>
        <strain evidence="2">B1096_S55</strain>
    </source>
</reference>
<dbReference type="RefSeq" id="WP_257819892.1">
    <property type="nucleotide sequence ID" value="NZ_JABXYM010000001.1"/>
</dbReference>
<feature type="domain" description="SCP2" evidence="1">
    <location>
        <begin position="11"/>
        <end position="104"/>
    </location>
</feature>